<protein>
    <submittedName>
        <fullName evidence="2">SJCHGC07193 protein</fullName>
    </submittedName>
</protein>
<feature type="transmembrane region" description="Helical" evidence="1">
    <location>
        <begin position="100"/>
        <end position="125"/>
    </location>
</feature>
<reference evidence="2" key="1">
    <citation type="submission" date="2004-11" db="EMBL/GenBank/DDBJ databases">
        <title>The full-length cDNA sequences of Schistosoma japonicum genes.</title>
        <authorList>
            <person name="Han Z."/>
        </authorList>
    </citation>
    <scope>NUCLEOTIDE SEQUENCE</scope>
</reference>
<dbReference type="EMBL" id="AY814978">
    <property type="protein sequence ID" value="AAW26710.1"/>
    <property type="molecule type" value="mRNA"/>
</dbReference>
<evidence type="ECO:0000313" key="2">
    <source>
        <dbReference type="EMBL" id="AAW26710.1"/>
    </source>
</evidence>
<accession>Q5DBU6</accession>
<reference evidence="2" key="2">
    <citation type="journal article" date="2006" name="PLoS Pathog.">
        <title>New perspectives on host-parasite interplay by comparative transcriptomic and proteomic analyses of Schistosoma japonicum.</title>
        <authorList>
            <person name="Liu F."/>
            <person name="Lu J."/>
            <person name="Hu W."/>
            <person name="Wang S.Y."/>
            <person name="Cui S.J."/>
            <person name="Chi M."/>
            <person name="Yan Q."/>
            <person name="Wang X.R."/>
            <person name="Song H.D."/>
            <person name="Xu X.N."/>
            <person name="Wang J.J."/>
            <person name="Zhang X.L."/>
            <person name="Zhang X."/>
            <person name="Wang Z.Q."/>
            <person name="Xue C.L."/>
            <person name="Brindley P.J."/>
            <person name="McManus D.P."/>
            <person name="Yang P.Y."/>
            <person name="Feng Z."/>
            <person name="Chen Z."/>
            <person name="Han Z.G."/>
        </authorList>
    </citation>
    <scope>NUCLEOTIDE SEQUENCE</scope>
</reference>
<name>Q5DBU6_SCHJA</name>
<evidence type="ECO:0000256" key="1">
    <source>
        <dbReference type="SAM" id="Phobius"/>
    </source>
</evidence>
<keyword evidence="1" id="KW-1133">Transmembrane helix</keyword>
<dbReference type="AlphaFoldDB" id="Q5DBU6"/>
<organism evidence="2">
    <name type="scientific">Schistosoma japonicum</name>
    <name type="common">Blood fluke</name>
    <dbReference type="NCBI Taxonomy" id="6182"/>
    <lineage>
        <taxon>Eukaryota</taxon>
        <taxon>Metazoa</taxon>
        <taxon>Spiralia</taxon>
        <taxon>Lophotrochozoa</taxon>
        <taxon>Platyhelminthes</taxon>
        <taxon>Trematoda</taxon>
        <taxon>Digenea</taxon>
        <taxon>Strigeidida</taxon>
        <taxon>Schistosomatoidea</taxon>
        <taxon>Schistosomatidae</taxon>
        <taxon>Schistosoma</taxon>
    </lineage>
</organism>
<proteinExistence type="evidence at transcript level"/>
<sequence>MEDTKSFLVTYDKEDPVTNNFRCWIYKRLSFRTYLMSRGRGNRCSKIQTAESSLPQEGASLLLELTEDEYQFDVCPMSWDDGRNPYANPAVLDVYANGHILYPFNGLLITLSCIHILYMTLSLYYPTIITLLSM</sequence>
<keyword evidence="1" id="KW-0812">Transmembrane</keyword>
<keyword evidence="1" id="KW-0472">Membrane</keyword>